<organism evidence="1 2">
    <name type="scientific">Desmophyllum pertusum</name>
    <dbReference type="NCBI Taxonomy" id="174260"/>
    <lineage>
        <taxon>Eukaryota</taxon>
        <taxon>Metazoa</taxon>
        <taxon>Cnidaria</taxon>
        <taxon>Anthozoa</taxon>
        <taxon>Hexacorallia</taxon>
        <taxon>Scleractinia</taxon>
        <taxon>Caryophylliina</taxon>
        <taxon>Caryophylliidae</taxon>
        <taxon>Desmophyllum</taxon>
    </lineage>
</organism>
<evidence type="ECO:0000313" key="2">
    <source>
        <dbReference type="Proteomes" id="UP001163046"/>
    </source>
</evidence>
<dbReference type="Gene3D" id="2.60.120.260">
    <property type="entry name" value="Galactose-binding domain-like"/>
    <property type="match status" value="1"/>
</dbReference>
<dbReference type="AlphaFoldDB" id="A0A9X0CLB7"/>
<dbReference type="EMBL" id="MU827306">
    <property type="protein sequence ID" value="KAJ7363130.1"/>
    <property type="molecule type" value="Genomic_DNA"/>
</dbReference>
<comment type="caution">
    <text evidence="1">The sequence shown here is derived from an EMBL/GenBank/DDBJ whole genome shotgun (WGS) entry which is preliminary data.</text>
</comment>
<proteinExistence type="predicted"/>
<dbReference type="Proteomes" id="UP001163046">
    <property type="component" value="Unassembled WGS sequence"/>
</dbReference>
<keyword evidence="2" id="KW-1185">Reference proteome</keyword>
<dbReference type="PANTHER" id="PTHR47457:SF1">
    <property type="entry name" value="BTB DOMAIN-CONTAINING PROTEIN-RELATED"/>
    <property type="match status" value="1"/>
</dbReference>
<evidence type="ECO:0008006" key="3">
    <source>
        <dbReference type="Google" id="ProtNLM"/>
    </source>
</evidence>
<name>A0A9X0CLB7_9CNID</name>
<reference evidence="1" key="1">
    <citation type="submission" date="2023-01" db="EMBL/GenBank/DDBJ databases">
        <title>Genome assembly of the deep-sea coral Lophelia pertusa.</title>
        <authorList>
            <person name="Herrera S."/>
            <person name="Cordes E."/>
        </authorList>
    </citation>
    <scope>NUCLEOTIDE SEQUENCE</scope>
    <source>
        <strain evidence="1">USNM1676648</strain>
        <tissue evidence="1">Polyp</tissue>
    </source>
</reference>
<sequence length="193" mass="22163">MSQECHSMLQECHNQVTKVPDLLTEWKRFSQFWRDMCLEKRSLISKTYCYPSSDGPGKASDIFNYRNGTTSGTQETKGSWWCIDLGKNYLLGITHYALRHGRSDGESILRQWQLQGSTDAKSWTKLETSIKRDNPNDPPPFRDPHPFVTGTWPVEDKAGVFRFFRILQTGRNSSGRYGIFLSGVELYGILLDV</sequence>
<accession>A0A9X0CLB7</accession>
<dbReference type="SUPFAM" id="SSF49785">
    <property type="entry name" value="Galactose-binding domain-like"/>
    <property type="match status" value="1"/>
</dbReference>
<dbReference type="OrthoDB" id="19132at2759"/>
<gene>
    <name evidence="1" type="ORF">OS493_011405</name>
</gene>
<protein>
    <recommendedName>
        <fullName evidence="3">F5/8 type C domain-containing protein</fullName>
    </recommendedName>
</protein>
<dbReference type="Pfam" id="PF22633">
    <property type="entry name" value="F5_F8_type_C_2"/>
    <property type="match status" value="1"/>
</dbReference>
<dbReference type="InterPro" id="IPR008979">
    <property type="entry name" value="Galactose-bd-like_sf"/>
</dbReference>
<evidence type="ECO:0000313" key="1">
    <source>
        <dbReference type="EMBL" id="KAJ7363130.1"/>
    </source>
</evidence>
<dbReference type="PANTHER" id="PTHR47457">
    <property type="entry name" value="OS05G0345500 PROTEIN"/>
    <property type="match status" value="1"/>
</dbReference>